<feature type="transmembrane region" description="Helical" evidence="1">
    <location>
        <begin position="22"/>
        <end position="44"/>
    </location>
</feature>
<keyword evidence="1" id="KW-0812">Transmembrane</keyword>
<feature type="transmembrane region" description="Helical" evidence="1">
    <location>
        <begin position="81"/>
        <end position="100"/>
    </location>
</feature>
<proteinExistence type="predicted"/>
<feature type="transmembrane region" description="Helical" evidence="1">
    <location>
        <begin position="134"/>
        <end position="154"/>
    </location>
</feature>
<comment type="caution">
    <text evidence="2">The sequence shown here is derived from an EMBL/GenBank/DDBJ whole genome shotgun (WGS) entry which is preliminary data.</text>
</comment>
<keyword evidence="1" id="KW-1133">Transmembrane helix</keyword>
<reference evidence="2 3" key="1">
    <citation type="submission" date="2022-08" db="EMBL/GenBank/DDBJ databases">
        <title>Algoriphagus sp. CAU 1643 isolated from mud.</title>
        <authorList>
            <person name="Kim W."/>
        </authorList>
    </citation>
    <scope>NUCLEOTIDE SEQUENCE [LARGE SCALE GENOMIC DNA]</scope>
    <source>
        <strain evidence="2 3">CAU 1643</strain>
    </source>
</reference>
<evidence type="ECO:0000313" key="2">
    <source>
        <dbReference type="EMBL" id="MCS5489011.1"/>
    </source>
</evidence>
<sequence length="199" mass="23243">MLAYIPALPTYLLLKSDSKKKFFMSVGFSATFLVFIYFSKIIIFDLNPNQSPFFYFGEKGQILFQPFAVWTYFSESPVLDILSSFFVLFLSVILFGKVLLQDLEFKFSSLIAIISILIYFLFAEGPERFLHSNFYWQIPISLFMLYVVMLKILLKEFEKEGVKGSKQLWKFKVVGLGYFLHILSGGYYLANYIKTGYFF</sequence>
<feature type="transmembrane region" description="Helical" evidence="1">
    <location>
        <begin position="107"/>
        <end position="122"/>
    </location>
</feature>
<dbReference type="Proteomes" id="UP001206788">
    <property type="component" value="Unassembled WGS sequence"/>
</dbReference>
<organism evidence="2 3">
    <name type="scientific">Algoriphagus limi</name>
    <dbReference type="NCBI Taxonomy" id="2975273"/>
    <lineage>
        <taxon>Bacteria</taxon>
        <taxon>Pseudomonadati</taxon>
        <taxon>Bacteroidota</taxon>
        <taxon>Cytophagia</taxon>
        <taxon>Cytophagales</taxon>
        <taxon>Cyclobacteriaceae</taxon>
        <taxon>Algoriphagus</taxon>
    </lineage>
</organism>
<evidence type="ECO:0000256" key="1">
    <source>
        <dbReference type="SAM" id="Phobius"/>
    </source>
</evidence>
<keyword evidence="1" id="KW-0472">Membrane</keyword>
<feature type="transmembrane region" description="Helical" evidence="1">
    <location>
        <begin position="175"/>
        <end position="193"/>
    </location>
</feature>
<gene>
    <name evidence="2" type="ORF">NY014_01135</name>
</gene>
<dbReference type="EMBL" id="JANWGH010000001">
    <property type="protein sequence ID" value="MCS5489011.1"/>
    <property type="molecule type" value="Genomic_DNA"/>
</dbReference>
<evidence type="ECO:0008006" key="4">
    <source>
        <dbReference type="Google" id="ProtNLM"/>
    </source>
</evidence>
<name>A0ABT2G174_9BACT</name>
<evidence type="ECO:0000313" key="3">
    <source>
        <dbReference type="Proteomes" id="UP001206788"/>
    </source>
</evidence>
<dbReference type="RefSeq" id="WP_259412688.1">
    <property type="nucleotide sequence ID" value="NZ_JANWGH010000001.1"/>
</dbReference>
<keyword evidence="3" id="KW-1185">Reference proteome</keyword>
<protein>
    <recommendedName>
        <fullName evidence="4">EpsG family protein</fullName>
    </recommendedName>
</protein>
<accession>A0ABT2G174</accession>